<evidence type="ECO:0000313" key="3">
    <source>
        <dbReference type="Proteomes" id="UP000644756"/>
    </source>
</evidence>
<feature type="domain" description="General stress protein 17M-like" evidence="1">
    <location>
        <begin position="4"/>
        <end position="99"/>
    </location>
</feature>
<organism evidence="2 3">
    <name type="scientific">Paenibacillus abyssi</name>
    <dbReference type="NCBI Taxonomy" id="1340531"/>
    <lineage>
        <taxon>Bacteria</taxon>
        <taxon>Bacillati</taxon>
        <taxon>Bacillota</taxon>
        <taxon>Bacilli</taxon>
        <taxon>Bacillales</taxon>
        <taxon>Paenibacillaceae</taxon>
        <taxon>Paenibacillus</taxon>
    </lineage>
</organism>
<evidence type="ECO:0000313" key="2">
    <source>
        <dbReference type="EMBL" id="GGG09063.1"/>
    </source>
</evidence>
<dbReference type="RefSeq" id="WP_188531607.1">
    <property type="nucleotide sequence ID" value="NZ_BMGR01000008.1"/>
</dbReference>
<gene>
    <name evidence="2" type="primary">yflT</name>
    <name evidence="2" type="ORF">GCM10010916_27350</name>
</gene>
<dbReference type="EMBL" id="BMGR01000008">
    <property type="protein sequence ID" value="GGG09063.1"/>
    <property type="molecule type" value="Genomic_DNA"/>
</dbReference>
<accession>A0A917FWX4</accession>
<proteinExistence type="predicted"/>
<sequence length="108" mass="11912">MKPTVQVLDTGMAAINAVRDLNQRGYSQDDIYVLAHDDDHTDSLADATNANTIGMSEEGVFTSMANLFRSRGDELRAKLESIGLSEQEADQYEQELDKGKVLVIAKIH</sequence>
<dbReference type="Proteomes" id="UP000644756">
    <property type="component" value="Unassembled WGS sequence"/>
</dbReference>
<dbReference type="AlphaFoldDB" id="A0A917FWX4"/>
<reference evidence="2" key="1">
    <citation type="journal article" date="2014" name="Int. J. Syst. Evol. Microbiol.">
        <title>Complete genome sequence of Corynebacterium casei LMG S-19264T (=DSM 44701T), isolated from a smear-ripened cheese.</title>
        <authorList>
            <consortium name="US DOE Joint Genome Institute (JGI-PGF)"/>
            <person name="Walter F."/>
            <person name="Albersmeier A."/>
            <person name="Kalinowski J."/>
            <person name="Ruckert C."/>
        </authorList>
    </citation>
    <scope>NUCLEOTIDE SEQUENCE</scope>
    <source>
        <strain evidence="2">CGMCC 1.12987</strain>
    </source>
</reference>
<dbReference type="Pfam" id="PF11181">
    <property type="entry name" value="YflT"/>
    <property type="match status" value="1"/>
</dbReference>
<reference evidence="2" key="2">
    <citation type="submission" date="2020-09" db="EMBL/GenBank/DDBJ databases">
        <authorList>
            <person name="Sun Q."/>
            <person name="Zhou Y."/>
        </authorList>
    </citation>
    <scope>NUCLEOTIDE SEQUENCE</scope>
    <source>
        <strain evidence="2">CGMCC 1.12987</strain>
    </source>
</reference>
<evidence type="ECO:0000259" key="1">
    <source>
        <dbReference type="Pfam" id="PF11181"/>
    </source>
</evidence>
<protein>
    <submittedName>
        <fullName evidence="2">General stress protein 17M</fullName>
    </submittedName>
</protein>
<comment type="caution">
    <text evidence="2">The sequence shown here is derived from an EMBL/GenBank/DDBJ whole genome shotgun (WGS) entry which is preliminary data.</text>
</comment>
<name>A0A917FWX4_9BACL</name>
<dbReference type="InterPro" id="IPR025889">
    <property type="entry name" value="GSP17M-like_dom"/>
</dbReference>
<keyword evidence="3" id="KW-1185">Reference proteome</keyword>